<dbReference type="Proteomes" id="UP000593579">
    <property type="component" value="Unassembled WGS sequence"/>
</dbReference>
<organism evidence="1 2">
    <name type="scientific">Gossypium gossypioides</name>
    <name type="common">Mexican cotton</name>
    <name type="synonym">Selera gossypioides</name>
    <dbReference type="NCBI Taxonomy" id="34282"/>
    <lineage>
        <taxon>Eukaryota</taxon>
        <taxon>Viridiplantae</taxon>
        <taxon>Streptophyta</taxon>
        <taxon>Embryophyta</taxon>
        <taxon>Tracheophyta</taxon>
        <taxon>Spermatophyta</taxon>
        <taxon>Magnoliopsida</taxon>
        <taxon>eudicotyledons</taxon>
        <taxon>Gunneridae</taxon>
        <taxon>Pentapetalae</taxon>
        <taxon>rosids</taxon>
        <taxon>malvids</taxon>
        <taxon>Malvales</taxon>
        <taxon>Malvaceae</taxon>
        <taxon>Malvoideae</taxon>
        <taxon>Gossypium</taxon>
    </lineage>
</organism>
<accession>A0A7J9D544</accession>
<comment type="caution">
    <text evidence="1">The sequence shown here is derived from an EMBL/GenBank/DDBJ whole genome shotgun (WGS) entry which is preliminary data.</text>
</comment>
<sequence>MPLNSISKLQKIAPTLMAFVYNIPPMLPYPPQPLRLYWKSW</sequence>
<name>A0A7J9D544_GOSGO</name>
<keyword evidence="2" id="KW-1185">Reference proteome</keyword>
<protein>
    <submittedName>
        <fullName evidence="1">Uncharacterized protein</fullName>
    </submittedName>
</protein>
<evidence type="ECO:0000313" key="2">
    <source>
        <dbReference type="Proteomes" id="UP000593579"/>
    </source>
</evidence>
<reference evidence="1 2" key="1">
    <citation type="journal article" date="2019" name="Genome Biol. Evol.">
        <title>Insights into the evolution of the New World diploid cottons (Gossypium, subgenus Houzingenia) based on genome sequencing.</title>
        <authorList>
            <person name="Grover C.E."/>
            <person name="Arick M.A. 2nd"/>
            <person name="Thrash A."/>
            <person name="Conover J.L."/>
            <person name="Sanders W.S."/>
            <person name="Peterson D.G."/>
            <person name="Frelichowski J.E."/>
            <person name="Scheffler J.A."/>
            <person name="Scheffler B.E."/>
            <person name="Wendel J.F."/>
        </authorList>
    </citation>
    <scope>NUCLEOTIDE SEQUENCE [LARGE SCALE GENOMIC DNA]</scope>
    <source>
        <strain evidence="1">5</strain>
        <tissue evidence="1">Leaf</tissue>
    </source>
</reference>
<gene>
    <name evidence="1" type="ORF">Gogos_020413</name>
</gene>
<dbReference type="AlphaFoldDB" id="A0A7J9D544"/>
<proteinExistence type="predicted"/>
<evidence type="ECO:0000313" key="1">
    <source>
        <dbReference type="EMBL" id="MBA0755826.1"/>
    </source>
</evidence>
<dbReference type="EMBL" id="JABEZY010271919">
    <property type="protein sequence ID" value="MBA0755826.1"/>
    <property type="molecule type" value="Genomic_DNA"/>
</dbReference>